<organism evidence="1">
    <name type="scientific">Aphanomyces astaci</name>
    <name type="common">Crayfish plague agent</name>
    <dbReference type="NCBI Taxonomy" id="112090"/>
    <lineage>
        <taxon>Eukaryota</taxon>
        <taxon>Sar</taxon>
        <taxon>Stramenopiles</taxon>
        <taxon>Oomycota</taxon>
        <taxon>Saprolegniomycetes</taxon>
        <taxon>Saprolegniales</taxon>
        <taxon>Verrucalvaceae</taxon>
        <taxon>Aphanomyces</taxon>
    </lineage>
</organism>
<dbReference type="RefSeq" id="XP_009844173.1">
    <property type="nucleotide sequence ID" value="XM_009845871.1"/>
</dbReference>
<protein>
    <submittedName>
        <fullName evidence="1">Uncharacterized protein</fullName>
    </submittedName>
</protein>
<accession>W4FI20</accession>
<evidence type="ECO:0000313" key="1">
    <source>
        <dbReference type="EMBL" id="ETV66398.1"/>
    </source>
</evidence>
<name>W4FI20_APHAT</name>
<reference evidence="1" key="1">
    <citation type="submission" date="2013-12" db="EMBL/GenBank/DDBJ databases">
        <title>The Genome Sequence of Aphanomyces astaci APO3.</title>
        <authorList>
            <consortium name="The Broad Institute Genomics Platform"/>
            <person name="Russ C."/>
            <person name="Tyler B."/>
            <person name="van West P."/>
            <person name="Dieguez-Uribeondo J."/>
            <person name="Young S.K."/>
            <person name="Zeng Q."/>
            <person name="Gargeya S."/>
            <person name="Fitzgerald M."/>
            <person name="Abouelleil A."/>
            <person name="Alvarado L."/>
            <person name="Chapman S.B."/>
            <person name="Gainer-Dewar J."/>
            <person name="Goldberg J."/>
            <person name="Griggs A."/>
            <person name="Gujja S."/>
            <person name="Hansen M."/>
            <person name="Howarth C."/>
            <person name="Imamovic A."/>
            <person name="Ireland A."/>
            <person name="Larimer J."/>
            <person name="McCowan C."/>
            <person name="Murphy C."/>
            <person name="Pearson M."/>
            <person name="Poon T.W."/>
            <person name="Priest M."/>
            <person name="Roberts A."/>
            <person name="Saif S."/>
            <person name="Shea T."/>
            <person name="Sykes S."/>
            <person name="Wortman J."/>
            <person name="Nusbaum C."/>
            <person name="Birren B."/>
        </authorList>
    </citation>
    <scope>NUCLEOTIDE SEQUENCE [LARGE SCALE GENOMIC DNA]</scope>
    <source>
        <strain evidence="1">APO3</strain>
    </source>
</reference>
<gene>
    <name evidence="1" type="ORF">H257_17179</name>
</gene>
<dbReference type="AlphaFoldDB" id="W4FI20"/>
<dbReference type="VEuPathDB" id="FungiDB:H257_17179"/>
<sequence length="87" mass="9790">MDILHELKLSAMEVPLKNLESQTHRLFHALLQGPDSWRLQLQELAGVQSVLGTANKSTHDERCPLPLARGRTHIMKLLASKRSEVAK</sequence>
<proteinExistence type="predicted"/>
<dbReference type="GeneID" id="20819175"/>
<dbReference type="EMBL" id="KI913212">
    <property type="protein sequence ID" value="ETV66398.1"/>
    <property type="molecule type" value="Genomic_DNA"/>
</dbReference>